<dbReference type="Proteomes" id="UP000005237">
    <property type="component" value="Unassembled WGS sequence"/>
</dbReference>
<sequence length="137" mass="15676">MLVCGNCIREALKNNTTIDPKEFVVCKNCADQHHLAQGHDIFKYSVLTSGLQFSKQLSILTVSCEEFKKRQHELIIQKFGITVQEFNQEFDRMIALLRRSKTAVNQDAFVGKLASEIMTMPIKVLFLTCIRRAIANR</sequence>
<proteinExistence type="predicted"/>
<dbReference type="AlphaFoldDB" id="A0A8R1IF95"/>
<reference evidence="2" key="1">
    <citation type="submission" date="2010-08" db="EMBL/GenBank/DDBJ databases">
        <authorList>
            <consortium name="Caenorhabditis japonica Sequencing Consortium"/>
            <person name="Wilson R.K."/>
        </authorList>
    </citation>
    <scope>NUCLEOTIDE SEQUENCE [LARGE SCALE GENOMIC DNA]</scope>
    <source>
        <strain evidence="2">DF5081</strain>
    </source>
</reference>
<evidence type="ECO:0000313" key="2">
    <source>
        <dbReference type="Proteomes" id="UP000005237"/>
    </source>
</evidence>
<keyword evidence="2" id="KW-1185">Reference proteome</keyword>
<organism evidence="1 2">
    <name type="scientific">Caenorhabditis japonica</name>
    <dbReference type="NCBI Taxonomy" id="281687"/>
    <lineage>
        <taxon>Eukaryota</taxon>
        <taxon>Metazoa</taxon>
        <taxon>Ecdysozoa</taxon>
        <taxon>Nematoda</taxon>
        <taxon>Chromadorea</taxon>
        <taxon>Rhabditida</taxon>
        <taxon>Rhabditina</taxon>
        <taxon>Rhabditomorpha</taxon>
        <taxon>Rhabditoidea</taxon>
        <taxon>Rhabditidae</taxon>
        <taxon>Peloderinae</taxon>
        <taxon>Caenorhabditis</taxon>
    </lineage>
</organism>
<reference evidence="1" key="2">
    <citation type="submission" date="2022-06" db="UniProtKB">
        <authorList>
            <consortium name="EnsemblMetazoa"/>
        </authorList>
    </citation>
    <scope>IDENTIFICATION</scope>
    <source>
        <strain evidence="1">DF5081</strain>
    </source>
</reference>
<protein>
    <submittedName>
        <fullName evidence="1">Uncharacterized protein</fullName>
    </submittedName>
</protein>
<name>A0A8R1IF95_CAEJA</name>
<accession>A0A8R1IF95</accession>
<dbReference type="EnsemblMetazoa" id="CJA31082.1">
    <property type="protein sequence ID" value="CJA31082.1"/>
    <property type="gene ID" value="WBGene00206929"/>
</dbReference>
<evidence type="ECO:0000313" key="1">
    <source>
        <dbReference type="EnsemblMetazoa" id="CJA31082.1"/>
    </source>
</evidence>